<dbReference type="InterPro" id="IPR036869">
    <property type="entry name" value="J_dom_sf"/>
</dbReference>
<dbReference type="PANTHER" id="PTHR15606">
    <property type="entry name" value="DNAJ HOMOLOG SUBFAMILY C MEMBER 8/LIPOPOLYSACCHARIDE SPECIFIC RESPONSE-7-RELATED"/>
    <property type="match status" value="1"/>
</dbReference>
<dbReference type="OMA" id="ARCRETY"/>
<evidence type="ECO:0000256" key="1">
    <source>
        <dbReference type="SAM" id="MobiDB-lite"/>
    </source>
</evidence>
<dbReference type="FunFam" id="1.10.287.110:FF:000158">
    <property type="entry name" value="dnaJ homolog subfamily C member 8"/>
    <property type="match status" value="1"/>
</dbReference>
<feature type="region of interest" description="Disordered" evidence="1">
    <location>
        <begin position="185"/>
        <end position="205"/>
    </location>
</feature>
<proteinExistence type="predicted"/>
<dbReference type="PANTHER" id="PTHR15606:SF4">
    <property type="entry name" value="DNAJ HOMOLOG SUBFAMILY C MEMBER 8"/>
    <property type="match status" value="1"/>
</dbReference>
<dbReference type="InterPro" id="IPR001623">
    <property type="entry name" value="DnaJ_domain"/>
</dbReference>
<reference evidence="4" key="1">
    <citation type="submission" date="2022-11" db="UniProtKB">
        <authorList>
            <consortium name="WormBaseParasite"/>
        </authorList>
    </citation>
    <scope>IDENTIFICATION</scope>
</reference>
<dbReference type="SUPFAM" id="SSF46565">
    <property type="entry name" value="Chaperone J-domain"/>
    <property type="match status" value="1"/>
</dbReference>
<feature type="domain" description="J" evidence="2">
    <location>
        <begin position="60"/>
        <end position="118"/>
    </location>
</feature>
<dbReference type="WBParaSite" id="nRc.2.0.1.t06919-RA">
    <property type="protein sequence ID" value="nRc.2.0.1.t06919-RA"/>
    <property type="gene ID" value="nRc.2.0.1.g06919"/>
</dbReference>
<evidence type="ECO:0000313" key="4">
    <source>
        <dbReference type="WBParaSite" id="nRc.2.0.1.t06919-RA"/>
    </source>
</evidence>
<protein>
    <submittedName>
        <fullName evidence="4">J domain-containing protein</fullName>
    </submittedName>
</protein>
<sequence length="247" mass="29375">MAYSWSLLTSKSQIMADDKDSIFSNFYCEVKAIEKKDSVLTPKQQIERLLRKGSTYFNLNPFEVLQVDPDIAVEDARKQYRKLSILVHPDKNVEDKERAQQAFDILKKAIEALENPDSLLRCKEIIIEARARTEQAIQEKRKQLKKLNKTPIVEEDDPDKYSKALWIMTMKLFAEKERKRKFLEERDQDEKKRQRMEQEELEEKRKIEEEFQKNFEINFPGLRRLNSESFSGAPQRNKKENTNRLVD</sequence>
<accession>A0A915HZQ2</accession>
<dbReference type="Gene3D" id="1.10.287.110">
    <property type="entry name" value="DnaJ domain"/>
    <property type="match status" value="1"/>
</dbReference>
<dbReference type="GO" id="GO:0005634">
    <property type="term" value="C:nucleus"/>
    <property type="evidence" value="ECO:0007669"/>
    <property type="project" value="TreeGrafter"/>
</dbReference>
<organism evidence="3 4">
    <name type="scientific">Romanomermis culicivorax</name>
    <name type="common">Nematode worm</name>
    <dbReference type="NCBI Taxonomy" id="13658"/>
    <lineage>
        <taxon>Eukaryota</taxon>
        <taxon>Metazoa</taxon>
        <taxon>Ecdysozoa</taxon>
        <taxon>Nematoda</taxon>
        <taxon>Enoplea</taxon>
        <taxon>Dorylaimia</taxon>
        <taxon>Mermithida</taxon>
        <taxon>Mermithoidea</taxon>
        <taxon>Mermithidae</taxon>
        <taxon>Romanomermis</taxon>
    </lineage>
</organism>
<evidence type="ECO:0000259" key="2">
    <source>
        <dbReference type="PROSITE" id="PS50076"/>
    </source>
</evidence>
<feature type="compositionally biased region" description="Basic and acidic residues" evidence="1">
    <location>
        <begin position="237"/>
        <end position="247"/>
    </location>
</feature>
<evidence type="ECO:0000313" key="3">
    <source>
        <dbReference type="Proteomes" id="UP000887565"/>
    </source>
</evidence>
<name>A0A915HZQ2_ROMCU</name>
<dbReference type="SMART" id="SM00271">
    <property type="entry name" value="DnaJ"/>
    <property type="match status" value="1"/>
</dbReference>
<dbReference type="Proteomes" id="UP000887565">
    <property type="component" value="Unplaced"/>
</dbReference>
<dbReference type="Pfam" id="PF00226">
    <property type="entry name" value="DnaJ"/>
    <property type="match status" value="1"/>
</dbReference>
<dbReference type="PRINTS" id="PR00625">
    <property type="entry name" value="JDOMAIN"/>
</dbReference>
<dbReference type="AlphaFoldDB" id="A0A915HZQ2"/>
<dbReference type="PROSITE" id="PS50076">
    <property type="entry name" value="DNAJ_2"/>
    <property type="match status" value="1"/>
</dbReference>
<dbReference type="InterPro" id="IPR042858">
    <property type="entry name" value="DNAJC8"/>
</dbReference>
<feature type="region of interest" description="Disordered" evidence="1">
    <location>
        <begin position="224"/>
        <end position="247"/>
    </location>
</feature>
<dbReference type="CDD" id="cd06257">
    <property type="entry name" value="DnaJ"/>
    <property type="match status" value="1"/>
</dbReference>
<keyword evidence="3" id="KW-1185">Reference proteome</keyword>